<dbReference type="Proteomes" id="UP001596976">
    <property type="component" value="Unassembled WGS sequence"/>
</dbReference>
<feature type="compositionally biased region" description="Polar residues" evidence="2">
    <location>
        <begin position="22"/>
        <end position="31"/>
    </location>
</feature>
<protein>
    <submittedName>
        <fullName evidence="5">Lysozyme inhibitor LprI family protein</fullName>
    </submittedName>
</protein>
<keyword evidence="1" id="KW-0175">Coiled coil</keyword>
<feature type="compositionally biased region" description="Basic and acidic residues" evidence="2">
    <location>
        <begin position="32"/>
        <end position="66"/>
    </location>
</feature>
<proteinExistence type="predicted"/>
<evidence type="ECO:0000256" key="3">
    <source>
        <dbReference type="SAM" id="SignalP"/>
    </source>
</evidence>
<feature type="domain" description="Lysozyme inhibitor LprI-like N-terminal" evidence="4">
    <location>
        <begin position="114"/>
        <end position="183"/>
    </location>
</feature>
<dbReference type="EMBL" id="JBHTJF010000023">
    <property type="protein sequence ID" value="MFD0943687.1"/>
    <property type="molecule type" value="Genomic_DNA"/>
</dbReference>
<sequence>MKKIMSISLLALLLVACSSPTNEATKVQSTMGEEKENEQKTSEPSEEVNEKEATTPKQEELPKEEQQPSALLSTKEQMKRLKEARQTAEQAYAALETSSSDLFKYREVQLEHSTKVDAQLNHIYNILKQQLPKADFQALQQQRQWLEDREAYAKKVAEPSAGTRGAGDLYNEGILEYTEQRTEIKCSNPRTERLNVGVRGLLIDRSLNR</sequence>
<evidence type="ECO:0000256" key="1">
    <source>
        <dbReference type="SAM" id="Coils"/>
    </source>
</evidence>
<feature type="coiled-coil region" evidence="1">
    <location>
        <begin position="71"/>
        <end position="98"/>
    </location>
</feature>
<evidence type="ECO:0000313" key="6">
    <source>
        <dbReference type="Proteomes" id="UP001596976"/>
    </source>
</evidence>
<feature type="region of interest" description="Disordered" evidence="2">
    <location>
        <begin position="22"/>
        <end position="71"/>
    </location>
</feature>
<reference evidence="6" key="1">
    <citation type="journal article" date="2019" name="Int. J. Syst. Evol. Microbiol.">
        <title>The Global Catalogue of Microorganisms (GCM) 10K type strain sequencing project: providing services to taxonomists for standard genome sequencing and annotation.</title>
        <authorList>
            <consortium name="The Broad Institute Genomics Platform"/>
            <consortium name="The Broad Institute Genome Sequencing Center for Infectious Disease"/>
            <person name="Wu L."/>
            <person name="Ma J."/>
        </authorList>
    </citation>
    <scope>NUCLEOTIDE SEQUENCE [LARGE SCALE GENOMIC DNA]</scope>
    <source>
        <strain evidence="6">CCUG 63563</strain>
    </source>
</reference>
<dbReference type="PROSITE" id="PS51257">
    <property type="entry name" value="PROKAR_LIPOPROTEIN"/>
    <property type="match status" value="1"/>
</dbReference>
<evidence type="ECO:0000256" key="2">
    <source>
        <dbReference type="SAM" id="MobiDB-lite"/>
    </source>
</evidence>
<name>A0ABW3H2Z4_9BACL</name>
<evidence type="ECO:0000313" key="5">
    <source>
        <dbReference type="EMBL" id="MFD0943687.1"/>
    </source>
</evidence>
<keyword evidence="6" id="KW-1185">Reference proteome</keyword>
<gene>
    <name evidence="5" type="ORF">ACFQ0V_07835</name>
</gene>
<organism evidence="5 6">
    <name type="scientific">Savagea faecisuis</name>
    <dbReference type="NCBI Taxonomy" id="1274803"/>
    <lineage>
        <taxon>Bacteria</taxon>
        <taxon>Bacillati</taxon>
        <taxon>Bacillota</taxon>
        <taxon>Bacilli</taxon>
        <taxon>Bacillales</taxon>
        <taxon>Caryophanaceae</taxon>
        <taxon>Savagea</taxon>
    </lineage>
</organism>
<feature type="chain" id="PRO_5045968458" evidence="3">
    <location>
        <begin position="24"/>
        <end position="209"/>
    </location>
</feature>
<dbReference type="Gene3D" id="1.20.1270.180">
    <property type="match status" value="1"/>
</dbReference>
<dbReference type="Pfam" id="PF07007">
    <property type="entry name" value="LprI"/>
    <property type="match status" value="1"/>
</dbReference>
<accession>A0ABW3H2Z4</accession>
<dbReference type="InterPro" id="IPR009739">
    <property type="entry name" value="LprI-like_N"/>
</dbReference>
<keyword evidence="3" id="KW-0732">Signal</keyword>
<evidence type="ECO:0000259" key="4">
    <source>
        <dbReference type="Pfam" id="PF07007"/>
    </source>
</evidence>
<dbReference type="RefSeq" id="WP_381011956.1">
    <property type="nucleotide sequence ID" value="NZ_JBHTJF010000023.1"/>
</dbReference>
<comment type="caution">
    <text evidence="5">The sequence shown here is derived from an EMBL/GenBank/DDBJ whole genome shotgun (WGS) entry which is preliminary data.</text>
</comment>
<feature type="signal peptide" evidence="3">
    <location>
        <begin position="1"/>
        <end position="23"/>
    </location>
</feature>